<sequence>MPAGNIVSSLLISDLNPVLIISDTVLTTQSKTCVFTNESRMASKMVKARNTMEAFCSKKWFDNTVIEGTMAILNCLKEWCQANIIWNHFAQLGILDMPIY</sequence>
<protein>
    <submittedName>
        <fullName evidence="1">Uncharacterized protein</fullName>
    </submittedName>
</protein>
<accession>A0A3N4IU71</accession>
<dbReference type="EMBL" id="ML120576">
    <property type="protein sequence ID" value="RPA89489.1"/>
    <property type="molecule type" value="Genomic_DNA"/>
</dbReference>
<reference evidence="1 2" key="1">
    <citation type="journal article" date="2018" name="Nat. Ecol. Evol.">
        <title>Pezizomycetes genomes reveal the molecular basis of ectomycorrhizal truffle lifestyle.</title>
        <authorList>
            <person name="Murat C."/>
            <person name="Payen T."/>
            <person name="Noel B."/>
            <person name="Kuo A."/>
            <person name="Morin E."/>
            <person name="Chen J."/>
            <person name="Kohler A."/>
            <person name="Krizsan K."/>
            <person name="Balestrini R."/>
            <person name="Da Silva C."/>
            <person name="Montanini B."/>
            <person name="Hainaut M."/>
            <person name="Levati E."/>
            <person name="Barry K.W."/>
            <person name="Belfiori B."/>
            <person name="Cichocki N."/>
            <person name="Clum A."/>
            <person name="Dockter R.B."/>
            <person name="Fauchery L."/>
            <person name="Guy J."/>
            <person name="Iotti M."/>
            <person name="Le Tacon F."/>
            <person name="Lindquist E.A."/>
            <person name="Lipzen A."/>
            <person name="Malagnac F."/>
            <person name="Mello A."/>
            <person name="Molinier V."/>
            <person name="Miyauchi S."/>
            <person name="Poulain J."/>
            <person name="Riccioni C."/>
            <person name="Rubini A."/>
            <person name="Sitrit Y."/>
            <person name="Splivallo R."/>
            <person name="Traeger S."/>
            <person name="Wang M."/>
            <person name="Zifcakova L."/>
            <person name="Wipf D."/>
            <person name="Zambonelli A."/>
            <person name="Paolocci F."/>
            <person name="Nowrousian M."/>
            <person name="Ottonello S."/>
            <person name="Baldrian P."/>
            <person name="Spatafora J.W."/>
            <person name="Henrissat B."/>
            <person name="Nagy L.G."/>
            <person name="Aury J.M."/>
            <person name="Wincker P."/>
            <person name="Grigoriev I.V."/>
            <person name="Bonfante P."/>
            <person name="Martin F.M."/>
        </authorList>
    </citation>
    <scope>NUCLEOTIDE SEQUENCE [LARGE SCALE GENOMIC DNA]</scope>
    <source>
        <strain evidence="1 2">120613-1</strain>
    </source>
</reference>
<proteinExistence type="predicted"/>
<dbReference type="AlphaFoldDB" id="A0A3N4IU71"/>
<evidence type="ECO:0000313" key="1">
    <source>
        <dbReference type="EMBL" id="RPA89489.1"/>
    </source>
</evidence>
<keyword evidence="2" id="KW-1185">Reference proteome</keyword>
<name>A0A3N4IU71_9PEZI</name>
<organism evidence="1 2">
    <name type="scientific">Choiromyces venosus 120613-1</name>
    <dbReference type="NCBI Taxonomy" id="1336337"/>
    <lineage>
        <taxon>Eukaryota</taxon>
        <taxon>Fungi</taxon>
        <taxon>Dikarya</taxon>
        <taxon>Ascomycota</taxon>
        <taxon>Pezizomycotina</taxon>
        <taxon>Pezizomycetes</taxon>
        <taxon>Pezizales</taxon>
        <taxon>Tuberaceae</taxon>
        <taxon>Choiromyces</taxon>
    </lineage>
</organism>
<evidence type="ECO:0000313" key="2">
    <source>
        <dbReference type="Proteomes" id="UP000276215"/>
    </source>
</evidence>
<gene>
    <name evidence="1" type="ORF">L873DRAFT_1796063</name>
</gene>
<dbReference type="Proteomes" id="UP000276215">
    <property type="component" value="Unassembled WGS sequence"/>
</dbReference>